<dbReference type="EMBL" id="LCQD01000009">
    <property type="protein sequence ID" value="KKW12768.1"/>
    <property type="molecule type" value="Genomic_DNA"/>
</dbReference>
<protein>
    <submittedName>
        <fullName evidence="1">Uncharacterized protein</fullName>
    </submittedName>
</protein>
<feature type="non-terminal residue" evidence="1">
    <location>
        <position position="1"/>
    </location>
</feature>
<name>A0A0G1W226_9BACT</name>
<sequence length="47" mass="5289">APAFEVPALRPGEEIYQNYAREKGWVSSKDGRILSPGWKVAVAFLKR</sequence>
<dbReference type="Proteomes" id="UP000034588">
    <property type="component" value="Unassembled WGS sequence"/>
</dbReference>
<proteinExistence type="predicted"/>
<accession>A0A0G1W226</accession>
<gene>
    <name evidence="1" type="ORF">UY48_C0009G0001</name>
</gene>
<comment type="caution">
    <text evidence="1">The sequence shown here is derived from an EMBL/GenBank/DDBJ whole genome shotgun (WGS) entry which is preliminary data.</text>
</comment>
<dbReference type="AlphaFoldDB" id="A0A0G1W226"/>
<reference evidence="1 2" key="1">
    <citation type="journal article" date="2015" name="Nature">
        <title>rRNA introns, odd ribosomes, and small enigmatic genomes across a large radiation of phyla.</title>
        <authorList>
            <person name="Brown C.T."/>
            <person name="Hug L.A."/>
            <person name="Thomas B.C."/>
            <person name="Sharon I."/>
            <person name="Castelle C.J."/>
            <person name="Singh A."/>
            <person name="Wilkins M.J."/>
            <person name="Williams K.H."/>
            <person name="Banfield J.F."/>
        </authorList>
    </citation>
    <scope>NUCLEOTIDE SEQUENCE [LARGE SCALE GENOMIC DNA]</scope>
</reference>
<evidence type="ECO:0000313" key="2">
    <source>
        <dbReference type="Proteomes" id="UP000034588"/>
    </source>
</evidence>
<evidence type="ECO:0000313" key="1">
    <source>
        <dbReference type="EMBL" id="KKW12768.1"/>
    </source>
</evidence>
<organism evidence="1 2">
    <name type="scientific">Candidatus Gottesmanbacteria bacterium GW2011_GWB1_49_7</name>
    <dbReference type="NCBI Taxonomy" id="1618448"/>
    <lineage>
        <taxon>Bacteria</taxon>
        <taxon>Candidatus Gottesmaniibacteriota</taxon>
    </lineage>
</organism>